<accession>A0A4S8M950</accession>
<keyword evidence="3" id="KW-1185">Reference proteome</keyword>
<organism evidence="2 3">
    <name type="scientific">Dendrothele bispora (strain CBS 962.96)</name>
    <dbReference type="NCBI Taxonomy" id="1314807"/>
    <lineage>
        <taxon>Eukaryota</taxon>
        <taxon>Fungi</taxon>
        <taxon>Dikarya</taxon>
        <taxon>Basidiomycota</taxon>
        <taxon>Agaricomycotina</taxon>
        <taxon>Agaricomycetes</taxon>
        <taxon>Agaricomycetidae</taxon>
        <taxon>Agaricales</taxon>
        <taxon>Agaricales incertae sedis</taxon>
        <taxon>Dendrothele</taxon>
    </lineage>
</organism>
<reference evidence="2 3" key="1">
    <citation type="journal article" date="2019" name="Nat. Ecol. Evol.">
        <title>Megaphylogeny resolves global patterns of mushroom evolution.</title>
        <authorList>
            <person name="Varga T."/>
            <person name="Krizsan K."/>
            <person name="Foldi C."/>
            <person name="Dima B."/>
            <person name="Sanchez-Garcia M."/>
            <person name="Sanchez-Ramirez S."/>
            <person name="Szollosi G.J."/>
            <person name="Szarkandi J.G."/>
            <person name="Papp V."/>
            <person name="Albert L."/>
            <person name="Andreopoulos W."/>
            <person name="Angelini C."/>
            <person name="Antonin V."/>
            <person name="Barry K.W."/>
            <person name="Bougher N.L."/>
            <person name="Buchanan P."/>
            <person name="Buyck B."/>
            <person name="Bense V."/>
            <person name="Catcheside P."/>
            <person name="Chovatia M."/>
            <person name="Cooper J."/>
            <person name="Damon W."/>
            <person name="Desjardin D."/>
            <person name="Finy P."/>
            <person name="Geml J."/>
            <person name="Haridas S."/>
            <person name="Hughes K."/>
            <person name="Justo A."/>
            <person name="Karasinski D."/>
            <person name="Kautmanova I."/>
            <person name="Kiss B."/>
            <person name="Kocsube S."/>
            <person name="Kotiranta H."/>
            <person name="LaButti K.M."/>
            <person name="Lechner B.E."/>
            <person name="Liimatainen K."/>
            <person name="Lipzen A."/>
            <person name="Lukacs Z."/>
            <person name="Mihaltcheva S."/>
            <person name="Morgado L.N."/>
            <person name="Niskanen T."/>
            <person name="Noordeloos M.E."/>
            <person name="Ohm R.A."/>
            <person name="Ortiz-Santana B."/>
            <person name="Ovrebo C."/>
            <person name="Racz N."/>
            <person name="Riley R."/>
            <person name="Savchenko A."/>
            <person name="Shiryaev A."/>
            <person name="Soop K."/>
            <person name="Spirin V."/>
            <person name="Szebenyi C."/>
            <person name="Tomsovsky M."/>
            <person name="Tulloss R.E."/>
            <person name="Uehling J."/>
            <person name="Grigoriev I.V."/>
            <person name="Vagvolgyi C."/>
            <person name="Papp T."/>
            <person name="Martin F.M."/>
            <person name="Miettinen O."/>
            <person name="Hibbett D.S."/>
            <person name="Nagy L.G."/>
        </authorList>
    </citation>
    <scope>NUCLEOTIDE SEQUENCE [LARGE SCALE GENOMIC DNA]</scope>
    <source>
        <strain evidence="2 3">CBS 962.96</strain>
    </source>
</reference>
<feature type="compositionally biased region" description="Polar residues" evidence="1">
    <location>
        <begin position="56"/>
        <end position="67"/>
    </location>
</feature>
<dbReference type="Proteomes" id="UP000297245">
    <property type="component" value="Unassembled WGS sequence"/>
</dbReference>
<proteinExistence type="predicted"/>
<evidence type="ECO:0000313" key="3">
    <source>
        <dbReference type="Proteomes" id="UP000297245"/>
    </source>
</evidence>
<gene>
    <name evidence="2" type="ORF">K435DRAFT_856740</name>
</gene>
<evidence type="ECO:0000313" key="2">
    <source>
        <dbReference type="EMBL" id="THU98393.1"/>
    </source>
</evidence>
<protein>
    <submittedName>
        <fullName evidence="2">Uncharacterized protein</fullName>
    </submittedName>
</protein>
<sequence>MAQKEIGRHSGSSYYNPTSNTSKIYPDEAWAPPTWTPEERTIPAFPTSARYAKPKSPTNRSNCPTAR</sequence>
<feature type="compositionally biased region" description="Polar residues" evidence="1">
    <location>
        <begin position="10"/>
        <end position="23"/>
    </location>
</feature>
<dbReference type="EMBL" id="ML179137">
    <property type="protein sequence ID" value="THU98393.1"/>
    <property type="molecule type" value="Genomic_DNA"/>
</dbReference>
<evidence type="ECO:0000256" key="1">
    <source>
        <dbReference type="SAM" id="MobiDB-lite"/>
    </source>
</evidence>
<name>A0A4S8M950_DENBC</name>
<dbReference type="AlphaFoldDB" id="A0A4S8M950"/>
<feature type="region of interest" description="Disordered" evidence="1">
    <location>
        <begin position="1"/>
        <end position="67"/>
    </location>
</feature>